<dbReference type="InParanoid" id="H3C6R0"/>
<organism evidence="8 9">
    <name type="scientific">Tetraodon nigroviridis</name>
    <name type="common">Spotted green pufferfish</name>
    <name type="synonym">Chelonodon nigroviridis</name>
    <dbReference type="NCBI Taxonomy" id="99883"/>
    <lineage>
        <taxon>Eukaryota</taxon>
        <taxon>Metazoa</taxon>
        <taxon>Chordata</taxon>
        <taxon>Craniata</taxon>
        <taxon>Vertebrata</taxon>
        <taxon>Euteleostomi</taxon>
        <taxon>Actinopterygii</taxon>
        <taxon>Neopterygii</taxon>
        <taxon>Teleostei</taxon>
        <taxon>Neoteleostei</taxon>
        <taxon>Acanthomorphata</taxon>
        <taxon>Eupercaria</taxon>
        <taxon>Tetraodontiformes</taxon>
        <taxon>Tetradontoidea</taxon>
        <taxon>Tetraodontidae</taxon>
        <taxon>Tetraodon</taxon>
    </lineage>
</organism>
<feature type="transmembrane region" description="Helical" evidence="5">
    <location>
        <begin position="34"/>
        <end position="57"/>
    </location>
</feature>
<dbReference type="PANTHER" id="PTHR21041">
    <property type="entry name" value="DENDRITIC CELL-SPECIFIC TRANSMEMBRANE PROTEIN"/>
    <property type="match status" value="1"/>
</dbReference>
<name>H3C6R0_TETNG</name>
<sequence length="629" mass="69457">SQMRESGRSLLAFGLGLLLASLYGTMTLFVQKQPLWFCAYATQVLAALAAFGMGLSSGVRASVMVLLPSLCSNYGRKFLLFFYFSLLWSGPVANTVENIERTSASLLCGAELAANQTQELMQRAATPLYSSLAKIREIGRKALSAARRIHSFIDALTEGARHVARTLRNVLHFLADIGDVCNDRLGTPYWKCRALFAKARDDCEELLGEFDFLCQIVGAFQPLCNLARAGQLFCIIPAYVAQHLRERLEAPVAAAFAHMKREFDFNFSASVIYDLQANGSRSLQEISQDILSEVSAQMRIFQVLGAPLAYLGFALLILSFVRAAQYRRAYLRDLNFDNIYITEKFQELDRQVSAQGGASVLPITPREARTYLPPLSLRLTAKEKRLVLSDVLAIFRHLAMGSVLVALDFLVFWMLDQVQQLVKEDVVARPPVLVTVVVNGTGYASDIFRDLVASFNILQGGNITVISRRCLLRPAEPDRSTCLLLGFLLGLALLLSLTRGFVQRCRRLACARYYPEQEERRIRHLRQQILDGRRTLGLALRLAAARFRADGGGGAAGGAGRGLQRLLLRLPGGAHLCRLLTLSPVRCLSCGEVLREEGDMATCGAPQCPGLYCRPCYHSLGNACMLCVP</sequence>
<reference evidence="8" key="3">
    <citation type="submission" date="2025-09" db="UniProtKB">
        <authorList>
            <consortium name="Ensembl"/>
        </authorList>
    </citation>
    <scope>IDENTIFICATION</scope>
</reference>
<reference evidence="9" key="1">
    <citation type="journal article" date="2004" name="Nature">
        <title>Genome duplication in the teleost fish Tetraodon nigroviridis reveals the early vertebrate proto-karyotype.</title>
        <authorList>
            <person name="Jaillon O."/>
            <person name="Aury J.-M."/>
            <person name="Brunet F."/>
            <person name="Petit J.-L."/>
            <person name="Stange-Thomann N."/>
            <person name="Mauceli E."/>
            <person name="Bouneau L."/>
            <person name="Fischer C."/>
            <person name="Ozouf-Costaz C."/>
            <person name="Bernot A."/>
            <person name="Nicaud S."/>
            <person name="Jaffe D."/>
            <person name="Fisher S."/>
            <person name="Lutfalla G."/>
            <person name="Dossat C."/>
            <person name="Segurens B."/>
            <person name="Dasilva C."/>
            <person name="Salanoubat M."/>
            <person name="Levy M."/>
            <person name="Boudet N."/>
            <person name="Castellano S."/>
            <person name="Anthouard V."/>
            <person name="Jubin C."/>
            <person name="Castelli V."/>
            <person name="Katinka M."/>
            <person name="Vacherie B."/>
            <person name="Biemont C."/>
            <person name="Skalli Z."/>
            <person name="Cattolico L."/>
            <person name="Poulain J."/>
            <person name="De Berardinis V."/>
            <person name="Cruaud C."/>
            <person name="Duprat S."/>
            <person name="Brottier P."/>
            <person name="Coutanceau J.-P."/>
            <person name="Gouzy J."/>
            <person name="Parra G."/>
            <person name="Lardier G."/>
            <person name="Chapple C."/>
            <person name="McKernan K.J."/>
            <person name="McEwan P."/>
            <person name="Bosak S."/>
            <person name="Kellis M."/>
            <person name="Volff J.-N."/>
            <person name="Guigo R."/>
            <person name="Zody M.C."/>
            <person name="Mesirov J."/>
            <person name="Lindblad-Toh K."/>
            <person name="Birren B."/>
            <person name="Nusbaum C."/>
            <person name="Kahn D."/>
            <person name="Robinson-Rechavi M."/>
            <person name="Laudet V."/>
            <person name="Schachter V."/>
            <person name="Quetier F."/>
            <person name="Saurin W."/>
            <person name="Scarpelli C."/>
            <person name="Wincker P."/>
            <person name="Lander E.S."/>
            <person name="Weissenbach J."/>
            <person name="Roest Crollius H."/>
        </authorList>
    </citation>
    <scope>NUCLEOTIDE SEQUENCE [LARGE SCALE GENOMIC DNA]</scope>
</reference>
<keyword evidence="3 5" id="KW-1133">Transmembrane helix</keyword>
<dbReference type="GeneTree" id="ENSGT00940000153269"/>
<keyword evidence="4 5" id="KW-0472">Membrane</keyword>
<feature type="transmembrane region" description="Helical" evidence="5">
    <location>
        <begin position="78"/>
        <end position="96"/>
    </location>
</feature>
<dbReference type="OMA" id="DAKDNCM"/>
<dbReference type="AlphaFoldDB" id="H3C6R0"/>
<dbReference type="Ensembl" id="ENSTNIT00000000996.1">
    <property type="protein sequence ID" value="ENSTNIP00000003931.1"/>
    <property type="gene ID" value="ENSTNIG00000001633.1"/>
</dbReference>
<reference evidence="8" key="2">
    <citation type="submission" date="2025-08" db="UniProtKB">
        <authorList>
            <consortium name="Ensembl"/>
        </authorList>
    </citation>
    <scope>IDENTIFICATION</scope>
</reference>
<dbReference type="PANTHER" id="PTHR21041:SF6">
    <property type="entry name" value="DC-STAMP DOMAIN-CONTAINING PROTEIN 2"/>
    <property type="match status" value="1"/>
</dbReference>
<evidence type="ECO:0000256" key="4">
    <source>
        <dbReference type="ARBA" id="ARBA00023136"/>
    </source>
</evidence>
<comment type="subcellular location">
    <subcellularLocation>
        <location evidence="1">Membrane</location>
        <topology evidence="1">Multi-pass membrane protein</topology>
    </subcellularLocation>
</comment>
<feature type="transmembrane region" description="Helical" evidence="5">
    <location>
        <begin position="394"/>
        <end position="415"/>
    </location>
</feature>
<feature type="domain" description="E3 ubiquitin-protein ligase DCST1-like C-terminal" evidence="7">
    <location>
        <begin position="586"/>
        <end position="628"/>
    </location>
</feature>
<dbReference type="InterPro" id="IPR012858">
    <property type="entry name" value="DC_STAMP-like"/>
</dbReference>
<keyword evidence="9" id="KW-1185">Reference proteome</keyword>
<dbReference type="HOGENOM" id="CLU_015030_2_0_1"/>
<evidence type="ECO:0000259" key="7">
    <source>
        <dbReference type="Pfam" id="PF26037"/>
    </source>
</evidence>
<evidence type="ECO:0000259" key="6">
    <source>
        <dbReference type="Pfam" id="PF07782"/>
    </source>
</evidence>
<evidence type="ECO:0000256" key="3">
    <source>
        <dbReference type="ARBA" id="ARBA00022989"/>
    </source>
</evidence>
<dbReference type="Proteomes" id="UP000007303">
    <property type="component" value="Unassembled WGS sequence"/>
</dbReference>
<evidence type="ECO:0000313" key="9">
    <source>
        <dbReference type="Proteomes" id="UP000007303"/>
    </source>
</evidence>
<accession>H3C6R0</accession>
<evidence type="ECO:0000313" key="8">
    <source>
        <dbReference type="Ensembl" id="ENSTNIP00000003931.1"/>
    </source>
</evidence>
<feature type="domain" description="Dendritic cell-specific transmembrane protein-like" evidence="6">
    <location>
        <begin position="336"/>
        <end position="526"/>
    </location>
</feature>
<dbReference type="InterPro" id="IPR058842">
    <property type="entry name" value="DCST1_C"/>
</dbReference>
<protein>
    <submittedName>
        <fullName evidence="8">DC-STAMP domain containing 2</fullName>
    </submittedName>
</protein>
<evidence type="ECO:0000256" key="5">
    <source>
        <dbReference type="SAM" id="Phobius"/>
    </source>
</evidence>
<keyword evidence="2 5" id="KW-0812">Transmembrane</keyword>
<feature type="transmembrane region" description="Helical" evidence="5">
    <location>
        <begin position="300"/>
        <end position="321"/>
    </location>
</feature>
<proteinExistence type="predicted"/>
<evidence type="ECO:0000256" key="1">
    <source>
        <dbReference type="ARBA" id="ARBA00004141"/>
    </source>
</evidence>
<dbReference type="InterPro" id="IPR051856">
    <property type="entry name" value="CSR-E3_Ligase_Protein"/>
</dbReference>
<feature type="transmembrane region" description="Helical" evidence="5">
    <location>
        <begin position="483"/>
        <end position="502"/>
    </location>
</feature>
<dbReference type="Pfam" id="PF26039">
    <property type="entry name" value="Dcst2"/>
    <property type="match status" value="1"/>
</dbReference>
<dbReference type="STRING" id="99883.ENSTNIP00000003931"/>
<evidence type="ECO:0000256" key="2">
    <source>
        <dbReference type="ARBA" id="ARBA00022692"/>
    </source>
</evidence>
<dbReference type="Pfam" id="PF26037">
    <property type="entry name" value="zf-RING_DCST1_C"/>
    <property type="match status" value="1"/>
</dbReference>
<dbReference type="GO" id="GO:0016020">
    <property type="term" value="C:membrane"/>
    <property type="evidence" value="ECO:0007669"/>
    <property type="project" value="UniProtKB-SubCell"/>
</dbReference>
<dbReference type="Pfam" id="PF07782">
    <property type="entry name" value="DC_STAMP"/>
    <property type="match status" value="1"/>
</dbReference>